<dbReference type="InterPro" id="IPR048519">
    <property type="entry name" value="Gfd2/YDR514C-like_C"/>
</dbReference>
<accession>A0AAJ0HYG5</accession>
<reference evidence="3 4" key="1">
    <citation type="journal article" date="2023" name="Mol. Phylogenet. Evol.">
        <title>Genome-scale phylogeny and comparative genomics of the fungal order Sordariales.</title>
        <authorList>
            <person name="Hensen N."/>
            <person name="Bonometti L."/>
            <person name="Westerberg I."/>
            <person name="Brannstrom I.O."/>
            <person name="Guillou S."/>
            <person name="Cros-Aarteil S."/>
            <person name="Calhoun S."/>
            <person name="Haridas S."/>
            <person name="Kuo A."/>
            <person name="Mondo S."/>
            <person name="Pangilinan J."/>
            <person name="Riley R."/>
            <person name="LaButti K."/>
            <person name="Andreopoulos B."/>
            <person name="Lipzen A."/>
            <person name="Chen C."/>
            <person name="Yan M."/>
            <person name="Daum C."/>
            <person name="Ng V."/>
            <person name="Clum A."/>
            <person name="Steindorff A."/>
            <person name="Ohm R.A."/>
            <person name="Martin F."/>
            <person name="Silar P."/>
            <person name="Natvig D.O."/>
            <person name="Lalanne C."/>
            <person name="Gautier V."/>
            <person name="Ament-Velasquez S.L."/>
            <person name="Kruys A."/>
            <person name="Hutchinson M.I."/>
            <person name="Powell A.J."/>
            <person name="Barry K."/>
            <person name="Miller A.N."/>
            <person name="Grigoriev I.V."/>
            <person name="Debuchy R."/>
            <person name="Gladieux P."/>
            <person name="Hiltunen Thoren M."/>
            <person name="Johannesson H."/>
        </authorList>
    </citation>
    <scope>NUCLEOTIDE SEQUENCE [LARGE SCALE GENOMIC DNA]</scope>
    <source>
        <strain evidence="3 4">FGSC 10403</strain>
    </source>
</reference>
<gene>
    <name evidence="3" type="ORF">B0T23DRAFT_433247</name>
</gene>
<protein>
    <recommendedName>
        <fullName evidence="2">Gfd2/YDR514C-like C-terminal domain-containing protein</fullName>
    </recommendedName>
</protein>
<evidence type="ECO:0000256" key="1">
    <source>
        <dbReference type="SAM" id="MobiDB-lite"/>
    </source>
</evidence>
<dbReference type="RefSeq" id="XP_062687972.1">
    <property type="nucleotide sequence ID" value="XM_062840427.1"/>
</dbReference>
<dbReference type="AlphaFoldDB" id="A0AAJ0HYG5"/>
<feature type="domain" description="Gfd2/YDR514C-like C-terminal" evidence="2">
    <location>
        <begin position="53"/>
        <end position="249"/>
    </location>
</feature>
<keyword evidence="4" id="KW-1185">Reference proteome</keyword>
<evidence type="ECO:0000313" key="4">
    <source>
        <dbReference type="Proteomes" id="UP001285908"/>
    </source>
</evidence>
<feature type="region of interest" description="Disordered" evidence="1">
    <location>
        <begin position="317"/>
        <end position="373"/>
    </location>
</feature>
<organism evidence="3 4">
    <name type="scientific">Neurospora hispaniola</name>
    <dbReference type="NCBI Taxonomy" id="588809"/>
    <lineage>
        <taxon>Eukaryota</taxon>
        <taxon>Fungi</taxon>
        <taxon>Dikarya</taxon>
        <taxon>Ascomycota</taxon>
        <taxon>Pezizomycotina</taxon>
        <taxon>Sordariomycetes</taxon>
        <taxon>Sordariomycetidae</taxon>
        <taxon>Sordariales</taxon>
        <taxon>Sordariaceae</taxon>
        <taxon>Neurospora</taxon>
    </lineage>
</organism>
<feature type="compositionally biased region" description="Basic and acidic residues" evidence="1">
    <location>
        <begin position="354"/>
        <end position="369"/>
    </location>
</feature>
<comment type="caution">
    <text evidence="3">The sequence shown here is derived from an EMBL/GenBank/DDBJ whole genome shotgun (WGS) entry which is preliminary data.</text>
</comment>
<evidence type="ECO:0000313" key="3">
    <source>
        <dbReference type="EMBL" id="KAK3484946.1"/>
    </source>
</evidence>
<name>A0AAJ0HYG5_9PEZI</name>
<sequence length="419" mass="47016">MTYKATAPPVVWDHDSLLSTRKQLEDSILVTIDLEGVDHLMKKAGQPAPTSYDKLSEVGIATYDPREKVSTSTSDDMEALGSCIHAHHTIVHRFHRVTEETCPAYYHKKFANDPKKQHHARPYHCAFAKSIIKPTQQALEDVKNFIKVLSSQNLTKSENQSGKDRRICIFYWAANMEESVFAQAGIDLTTAGTHVTIYDMQLWSIFQIRFQKGQTGGEEAFKSLDALGNGLNLHNATNDCVAQLLSLLKVFSMRKTEWNSWFYQQIELTPMAMSWVSPHIYQDNFNSRPRALYESAHTRHGQGRLPAYNHYVNKQPKRVTKPTPHYTSNDFTSQAPSAPGVGGMVPGGTSSNHSAEEKTAKRSSGKEHTSGSATDQWWAAYEARKDKISSTMATYKKPIATMAPSTEEVGTGWPAEMEW</sequence>
<proteinExistence type="predicted"/>
<feature type="compositionally biased region" description="Polar residues" evidence="1">
    <location>
        <begin position="325"/>
        <end position="336"/>
    </location>
</feature>
<dbReference type="EMBL" id="JAULSX010000012">
    <property type="protein sequence ID" value="KAK3484946.1"/>
    <property type="molecule type" value="Genomic_DNA"/>
</dbReference>
<dbReference type="Proteomes" id="UP001285908">
    <property type="component" value="Unassembled WGS sequence"/>
</dbReference>
<dbReference type="Pfam" id="PF21762">
    <property type="entry name" value="DEDDh_C"/>
    <property type="match status" value="1"/>
</dbReference>
<evidence type="ECO:0000259" key="2">
    <source>
        <dbReference type="Pfam" id="PF21762"/>
    </source>
</evidence>
<dbReference type="GeneID" id="87878049"/>